<accession>A0A139KNE6</accession>
<evidence type="ECO:0000313" key="2">
    <source>
        <dbReference type="Proteomes" id="UP000070319"/>
    </source>
</evidence>
<protein>
    <submittedName>
        <fullName evidence="1">Phage protein Gp37/Gp68</fullName>
    </submittedName>
</protein>
<dbReference type="InterPro" id="IPR011101">
    <property type="entry name" value="DUF5131"/>
</dbReference>
<reference evidence="1 2" key="1">
    <citation type="submission" date="2016-02" db="EMBL/GenBank/DDBJ databases">
        <authorList>
            <person name="Wen L."/>
            <person name="He K."/>
            <person name="Yang H."/>
        </authorList>
    </citation>
    <scope>NUCLEOTIDE SEQUENCE [LARGE SCALE GENOMIC DNA]</scope>
    <source>
        <strain evidence="1 2">KLE1704</strain>
    </source>
</reference>
<gene>
    <name evidence="1" type="ORF">HMPREF2531_05223</name>
</gene>
<sequence>MLRIGVKTSMWNPWHGCHKFSTGCQHCYVYRTDGKYGKDSSVVAKTEKFNLPVQQKKNKTYKIPSGNLVYTCFTSDFLVEDADEWRPEAWEMMRLRQDLHFLFITKRIDRLKDCLPSDWGEGYDNVTICCTMENQDRIDYRLPIYKAAPIKHKIIICEPLLSRIDFRGELGEWVEQVVAGGESGREARVCDYDWVLEIRRQCIEANVGFWFKQTGSYLLKEGKEFKVARQFQHSQARKAEINYEPDRTSFIEENTGSAIL</sequence>
<dbReference type="EMBL" id="LTDF01000177">
    <property type="protein sequence ID" value="KXT40676.1"/>
    <property type="molecule type" value="Genomic_DNA"/>
</dbReference>
<proteinExistence type="predicted"/>
<dbReference type="AlphaFoldDB" id="A0A139KNE6"/>
<comment type="caution">
    <text evidence="1">The sequence shown here is derived from an EMBL/GenBank/DDBJ whole genome shotgun (WGS) entry which is preliminary data.</text>
</comment>
<dbReference type="Pfam" id="PF07505">
    <property type="entry name" value="DUF5131"/>
    <property type="match status" value="1"/>
</dbReference>
<organism evidence="1">
    <name type="scientific">Bacteroides intestinalis</name>
    <dbReference type="NCBI Taxonomy" id="329854"/>
    <lineage>
        <taxon>Bacteria</taxon>
        <taxon>Pseudomonadati</taxon>
        <taxon>Bacteroidota</taxon>
        <taxon>Bacteroidia</taxon>
        <taxon>Bacteroidales</taxon>
        <taxon>Bacteroidaceae</taxon>
        <taxon>Bacteroides</taxon>
    </lineage>
</organism>
<name>A0A139KNE6_9BACE</name>
<dbReference type="PATRIC" id="fig|329854.7.peg.5293"/>
<dbReference type="Proteomes" id="UP000070319">
    <property type="component" value="Unassembled WGS sequence"/>
</dbReference>
<evidence type="ECO:0000313" key="1">
    <source>
        <dbReference type="EMBL" id="KXT40676.1"/>
    </source>
</evidence>